<dbReference type="Gene3D" id="1.10.1520.10">
    <property type="entry name" value="Ribonuclease III domain"/>
    <property type="match status" value="2"/>
</dbReference>
<evidence type="ECO:0000256" key="13">
    <source>
        <dbReference type="ARBA" id="ARBA00022842"/>
    </source>
</evidence>
<feature type="compositionally biased region" description="Low complexity" evidence="21">
    <location>
        <begin position="52"/>
        <end position="63"/>
    </location>
</feature>
<proteinExistence type="inferred from homology"/>
<dbReference type="PANTHER" id="PTHR14950">
    <property type="entry name" value="DICER-RELATED"/>
    <property type="match status" value="1"/>
</dbReference>
<dbReference type="OrthoDB" id="416741at2759"/>
<dbReference type="Pfam" id="PF00271">
    <property type="entry name" value="Helicase_C"/>
    <property type="match status" value="1"/>
</dbReference>
<feature type="region of interest" description="Disordered" evidence="21">
    <location>
        <begin position="419"/>
        <end position="472"/>
    </location>
</feature>
<feature type="domain" description="AGC-kinase C-terminal" evidence="26">
    <location>
        <begin position="2729"/>
        <end position="2818"/>
    </location>
</feature>
<feature type="compositionally biased region" description="Polar residues" evidence="21">
    <location>
        <begin position="453"/>
        <end position="469"/>
    </location>
</feature>
<dbReference type="GO" id="GO:0003677">
    <property type="term" value="F:DNA binding"/>
    <property type="evidence" value="ECO:0007669"/>
    <property type="project" value="InterPro"/>
</dbReference>
<feature type="domain" description="Dicer dsRNA-binding fold" evidence="27">
    <location>
        <begin position="1072"/>
        <end position="1169"/>
    </location>
</feature>
<dbReference type="PROSITE" id="PS00107">
    <property type="entry name" value="PROTEIN_KINASE_ATP"/>
    <property type="match status" value="1"/>
</dbReference>
<dbReference type="SUPFAM" id="SSF56112">
    <property type="entry name" value="Protein kinase-like (PK-like)"/>
    <property type="match status" value="1"/>
</dbReference>
<evidence type="ECO:0000256" key="15">
    <source>
        <dbReference type="ARBA" id="ARBA00023211"/>
    </source>
</evidence>
<dbReference type="GO" id="GO:0004525">
    <property type="term" value="F:ribonuclease III activity"/>
    <property type="evidence" value="ECO:0007669"/>
    <property type="project" value="InterPro"/>
</dbReference>
<dbReference type="GO" id="GO:0031047">
    <property type="term" value="P:regulatory ncRNA-mediated gene silencing"/>
    <property type="evidence" value="ECO:0007669"/>
    <property type="project" value="UniProtKB-KW"/>
</dbReference>
<evidence type="ECO:0000256" key="21">
    <source>
        <dbReference type="SAM" id="MobiDB-lite"/>
    </source>
</evidence>
<keyword evidence="12 20" id="KW-0067">ATP-binding</keyword>
<dbReference type="PROSITE" id="PS50011">
    <property type="entry name" value="PROTEIN_KINASE_DOM"/>
    <property type="match status" value="1"/>
</dbReference>
<feature type="domain" description="Helicase ATP-binding" evidence="24">
    <location>
        <begin position="483"/>
        <end position="670"/>
    </location>
</feature>
<dbReference type="SMART" id="SM00535">
    <property type="entry name" value="RIBOc"/>
    <property type="match status" value="2"/>
</dbReference>
<keyword evidence="13" id="KW-0460">Magnesium</keyword>
<evidence type="ECO:0000313" key="29">
    <source>
        <dbReference type="Proteomes" id="UP000777482"/>
    </source>
</evidence>
<dbReference type="InterPro" id="IPR001650">
    <property type="entry name" value="Helicase_C-like"/>
</dbReference>
<keyword evidence="8 20" id="KW-0547">Nucleotide-binding</keyword>
<dbReference type="GO" id="GO:0004386">
    <property type="term" value="F:helicase activity"/>
    <property type="evidence" value="ECO:0007669"/>
    <property type="project" value="UniProtKB-KW"/>
</dbReference>
<feature type="region of interest" description="Disordered" evidence="21">
    <location>
        <begin position="2819"/>
        <end position="2854"/>
    </location>
</feature>
<evidence type="ECO:0000259" key="23">
    <source>
        <dbReference type="PROSITE" id="PS50142"/>
    </source>
</evidence>
<feature type="region of interest" description="Disordered" evidence="21">
    <location>
        <begin position="795"/>
        <end position="827"/>
    </location>
</feature>
<evidence type="ECO:0000256" key="6">
    <source>
        <dbReference type="ARBA" id="ARBA00022723"/>
    </source>
</evidence>
<evidence type="ECO:0000256" key="12">
    <source>
        <dbReference type="ARBA" id="ARBA00022840"/>
    </source>
</evidence>
<keyword evidence="10" id="KW-0378">Hydrolase</keyword>
<keyword evidence="3" id="KW-0723">Serine/threonine-protein kinase</keyword>
<feature type="region of interest" description="Disordered" evidence="21">
    <location>
        <begin position="2683"/>
        <end position="2703"/>
    </location>
</feature>
<comment type="catalytic activity">
    <reaction evidence="17">
        <text>L-threonyl-[protein] + ATP = O-phospho-L-threonyl-[protein] + ADP + H(+)</text>
        <dbReference type="Rhea" id="RHEA:46608"/>
        <dbReference type="Rhea" id="RHEA-COMP:11060"/>
        <dbReference type="Rhea" id="RHEA-COMP:11605"/>
        <dbReference type="ChEBI" id="CHEBI:15378"/>
        <dbReference type="ChEBI" id="CHEBI:30013"/>
        <dbReference type="ChEBI" id="CHEBI:30616"/>
        <dbReference type="ChEBI" id="CHEBI:61977"/>
        <dbReference type="ChEBI" id="CHEBI:456216"/>
        <dbReference type="EC" id="2.7.11.1"/>
    </reaction>
</comment>
<dbReference type="Gene3D" id="1.10.510.10">
    <property type="entry name" value="Transferase(Phosphotransferase) domain 1"/>
    <property type="match status" value="1"/>
</dbReference>
<comment type="cofactor">
    <cofactor evidence="1">
        <name>Mn(2+)</name>
        <dbReference type="ChEBI" id="CHEBI:29035"/>
    </cofactor>
</comment>
<dbReference type="SUPFAM" id="SSF52540">
    <property type="entry name" value="P-loop containing nucleoside triphosphate hydrolases"/>
    <property type="match status" value="1"/>
</dbReference>
<evidence type="ECO:0000256" key="11">
    <source>
        <dbReference type="ARBA" id="ARBA00022806"/>
    </source>
</evidence>
<evidence type="ECO:0000256" key="9">
    <source>
        <dbReference type="ARBA" id="ARBA00022777"/>
    </source>
</evidence>
<dbReference type="SUPFAM" id="SSF69065">
    <property type="entry name" value="RNase III domain-like"/>
    <property type="match status" value="2"/>
</dbReference>
<feature type="compositionally biased region" description="Polar residues" evidence="21">
    <location>
        <begin position="2565"/>
        <end position="2579"/>
    </location>
</feature>
<feature type="region of interest" description="Disordered" evidence="21">
    <location>
        <begin position="2557"/>
        <end position="2580"/>
    </location>
</feature>
<feature type="compositionally biased region" description="Low complexity" evidence="21">
    <location>
        <begin position="321"/>
        <end position="350"/>
    </location>
</feature>
<gene>
    <name evidence="28" type="ORF">C6P46_005399</name>
</gene>
<dbReference type="InterPro" id="IPR027417">
    <property type="entry name" value="P-loop_NTPase"/>
</dbReference>
<dbReference type="InterPro" id="IPR000961">
    <property type="entry name" value="AGC-kinase_C"/>
</dbReference>
<dbReference type="GO" id="GO:0005524">
    <property type="term" value="F:ATP binding"/>
    <property type="evidence" value="ECO:0007669"/>
    <property type="project" value="UniProtKB-UniRule"/>
</dbReference>
<feature type="compositionally biased region" description="Basic and acidic residues" evidence="21">
    <location>
        <begin position="433"/>
        <end position="451"/>
    </location>
</feature>
<dbReference type="Pfam" id="PF00069">
    <property type="entry name" value="Pkinase"/>
    <property type="match status" value="2"/>
</dbReference>
<evidence type="ECO:0000256" key="10">
    <source>
        <dbReference type="ARBA" id="ARBA00022801"/>
    </source>
</evidence>
<dbReference type="PROSITE" id="PS50142">
    <property type="entry name" value="RNASE_3_2"/>
    <property type="match status" value="2"/>
</dbReference>
<keyword evidence="15" id="KW-0464">Manganese</keyword>
<dbReference type="PANTHER" id="PTHR14950:SF37">
    <property type="entry name" value="ENDORIBONUCLEASE DICER"/>
    <property type="match status" value="1"/>
</dbReference>
<dbReference type="CDD" id="cd21742">
    <property type="entry name" value="MobB_NDR_LATS-like"/>
    <property type="match status" value="1"/>
</dbReference>
<feature type="compositionally biased region" description="Polar residues" evidence="21">
    <location>
        <begin position="2844"/>
        <end position="2854"/>
    </location>
</feature>
<dbReference type="InterPro" id="IPR014001">
    <property type="entry name" value="Helicase_ATP-bd"/>
</dbReference>
<evidence type="ECO:0000256" key="16">
    <source>
        <dbReference type="ARBA" id="ARBA00038271"/>
    </source>
</evidence>
<dbReference type="CDD" id="cd00593">
    <property type="entry name" value="RIBOc"/>
    <property type="match status" value="2"/>
</dbReference>
<feature type="compositionally biased region" description="Polar residues" evidence="21">
    <location>
        <begin position="90"/>
        <end position="99"/>
    </location>
</feature>
<feature type="region of interest" description="Disordered" evidence="21">
    <location>
        <begin position="1"/>
        <end position="140"/>
    </location>
</feature>
<evidence type="ECO:0000259" key="22">
    <source>
        <dbReference type="PROSITE" id="PS50011"/>
    </source>
</evidence>
<protein>
    <recommendedName>
        <fullName evidence="2">non-specific serine/threonine protein kinase</fullName>
        <ecNumber evidence="2">2.7.11.1</ecNumber>
    </recommendedName>
</protein>
<feature type="domain" description="RNase III" evidence="23">
    <location>
        <begin position="1663"/>
        <end position="1818"/>
    </location>
</feature>
<feature type="compositionally biased region" description="Low complexity" evidence="21">
    <location>
        <begin position="225"/>
        <end position="239"/>
    </location>
</feature>
<dbReference type="InterPro" id="IPR005034">
    <property type="entry name" value="Dicer_dimerisation"/>
</dbReference>
<dbReference type="InterPro" id="IPR017441">
    <property type="entry name" value="Protein_kinase_ATP_BS"/>
</dbReference>
<dbReference type="FunFam" id="3.30.200.20:FF:000192">
    <property type="entry name" value="Serine/threonine-protein kinase cot-1"/>
    <property type="match status" value="1"/>
</dbReference>
<dbReference type="EC" id="2.7.11.1" evidence="2"/>
<dbReference type="PROSITE" id="PS51192">
    <property type="entry name" value="HELICASE_ATP_BIND_1"/>
    <property type="match status" value="1"/>
</dbReference>
<dbReference type="Gene3D" id="3.30.160.380">
    <property type="entry name" value="Dicer dimerisation domain"/>
    <property type="match status" value="1"/>
</dbReference>
<dbReference type="PROSITE" id="PS51285">
    <property type="entry name" value="AGC_KINASE_CTER"/>
    <property type="match status" value="1"/>
</dbReference>
<dbReference type="Pfam" id="PF03368">
    <property type="entry name" value="Dicer_dimer"/>
    <property type="match status" value="1"/>
</dbReference>
<evidence type="ECO:0000259" key="24">
    <source>
        <dbReference type="PROSITE" id="PS51192"/>
    </source>
</evidence>
<dbReference type="Pfam" id="PF04851">
    <property type="entry name" value="ResIII"/>
    <property type="match status" value="1"/>
</dbReference>
<evidence type="ECO:0000256" key="5">
    <source>
        <dbReference type="ARBA" id="ARBA00022679"/>
    </source>
</evidence>
<evidence type="ECO:0000259" key="25">
    <source>
        <dbReference type="PROSITE" id="PS51194"/>
    </source>
</evidence>
<dbReference type="GO" id="GO:0003723">
    <property type="term" value="F:RNA binding"/>
    <property type="evidence" value="ECO:0007669"/>
    <property type="project" value="UniProtKB-UniRule"/>
</dbReference>
<reference evidence="28 29" key="1">
    <citation type="submission" date="2020-11" db="EMBL/GenBank/DDBJ databases">
        <title>Kefir isolates.</title>
        <authorList>
            <person name="Marcisauskas S."/>
            <person name="Kim Y."/>
            <person name="Blasche S."/>
        </authorList>
    </citation>
    <scope>NUCLEOTIDE SEQUENCE [LARGE SCALE GENOMIC DNA]</scope>
    <source>
        <strain evidence="28 29">KR</strain>
    </source>
</reference>
<keyword evidence="5" id="KW-0808">Transferase</keyword>
<evidence type="ECO:0000256" key="8">
    <source>
        <dbReference type="ARBA" id="ARBA00022741"/>
    </source>
</evidence>
<keyword evidence="7" id="KW-0677">Repeat</keyword>
<evidence type="ECO:0000256" key="4">
    <source>
        <dbReference type="ARBA" id="ARBA00022553"/>
    </source>
</evidence>
<dbReference type="Pfam" id="PF00636">
    <property type="entry name" value="Ribonuclease_3"/>
    <property type="match status" value="2"/>
</dbReference>
<dbReference type="GO" id="GO:0006396">
    <property type="term" value="P:RNA processing"/>
    <property type="evidence" value="ECO:0007669"/>
    <property type="project" value="InterPro"/>
</dbReference>
<dbReference type="InterPro" id="IPR000999">
    <property type="entry name" value="RNase_III_dom"/>
</dbReference>
<name>A0A9P6W0S2_RHOMI</name>
<dbReference type="SMART" id="SM00490">
    <property type="entry name" value="HELICc"/>
    <property type="match status" value="1"/>
</dbReference>
<dbReference type="EMBL" id="PUHQ01000059">
    <property type="protein sequence ID" value="KAG0659014.1"/>
    <property type="molecule type" value="Genomic_DNA"/>
</dbReference>
<organism evidence="28 29">
    <name type="scientific">Rhodotorula mucilaginosa</name>
    <name type="common">Yeast</name>
    <name type="synonym">Rhodotorula rubra</name>
    <dbReference type="NCBI Taxonomy" id="5537"/>
    <lineage>
        <taxon>Eukaryota</taxon>
        <taxon>Fungi</taxon>
        <taxon>Dikarya</taxon>
        <taxon>Basidiomycota</taxon>
        <taxon>Pucciniomycotina</taxon>
        <taxon>Microbotryomycetes</taxon>
        <taxon>Sporidiobolales</taxon>
        <taxon>Sporidiobolaceae</taxon>
        <taxon>Rhodotorula</taxon>
    </lineage>
</organism>
<comment type="similarity">
    <text evidence="19">Belongs to the helicase family. Dicer subfamily.</text>
</comment>
<feature type="region of interest" description="Disordered" evidence="21">
    <location>
        <begin position="283"/>
        <end position="350"/>
    </location>
</feature>
<dbReference type="SMART" id="SM00220">
    <property type="entry name" value="S_TKc"/>
    <property type="match status" value="1"/>
</dbReference>
<comment type="similarity">
    <text evidence="16">Belongs to the protein kinase superfamily. STE Ser/Thr protein kinase family. COT1 subfamily.</text>
</comment>
<evidence type="ECO:0000256" key="2">
    <source>
        <dbReference type="ARBA" id="ARBA00012513"/>
    </source>
</evidence>
<dbReference type="PROSITE" id="PS51194">
    <property type="entry name" value="HELICASE_CTER"/>
    <property type="match status" value="1"/>
</dbReference>
<feature type="compositionally biased region" description="Low complexity" evidence="21">
    <location>
        <begin position="1"/>
        <end position="15"/>
    </location>
</feature>
<feature type="compositionally biased region" description="Basic residues" evidence="21">
    <location>
        <begin position="100"/>
        <end position="109"/>
    </location>
</feature>
<dbReference type="GO" id="GO:0004674">
    <property type="term" value="F:protein serine/threonine kinase activity"/>
    <property type="evidence" value="ECO:0007669"/>
    <property type="project" value="UniProtKB-KW"/>
</dbReference>
<sequence length="2854" mass="314283">MSDPAGGTAPTAAPGPSNPAQVAATRLTNPSGRASAPLGGPKPKKRRKKKSQASSSAATTTSGGPRGGRVVLPASASTSAANSTKGGGPSASTPAPQQPRSRKKIKGGRKALSSQASAFQKQGPGPAQNQDAPSDNFAAVASQTGQVAFTRPRGDALNSSIASVLGRRPADVLEEHQRELRTKRQKTAAETLRRELLMDVDDSSSDEAPAVPAQVEEKSTDDAADAAQDAGAAQTQPPASGDDADPEDLVVETTSIVASNAMGAPPSTKSPFTAAATVDIFDAGQQKAPSFPPSKPFSFPQGQRAGNSSPAIHASEAVGHATEPADAPATQPTAPLAPATTAPSVPVSAPSEVPAAVPAAKAFDDLPKALPLLHGAQPKLKSAAAVLAGKRRKKKLKPQRAPQLFDYLSDEMSDDWEDKEDKYKAPKRPKNGKAVDGRLETNEDEDEKAKSGAETSEGTEANPNASEASTARKLIPTSYQAALLERAKESNILTVLSTGSGKTLVAVLLIEWIHAREAERRAGTLDSPPRMIFFLTNSVPLVHQQADVLARNTSIRVGKLFGALGVNLCSPSEWKYNFETYEQVHYSPLSTAQLLLDSLAHGFIQMEQISLLVFDEAHHAKSNNPFASILRDFYHRAPLAKRPRILGLTASPLDSNEGLEEAKKLEALFDAKLVTAPPETQAELRSMVARPTVLCIDYDPPPEYFLTELNLAILDKVVVRDDSFSRCLASAETVLRTLGPDAADLVWHLALQRHKAKLLPHVPESSDEDEEEGGDDAATEADALGAQLAATDLQDAAPQKPIIETGREARKLSRAEQKRAEIRQEKERMKRELKDKMLAAAQLDLPDWLKAIEEHKPTLEHERLSPKLQKLLDLLKACKTGAADFRGIVFVARRIDALVIAEILKVLSKRDDELDWLRVDCVTGHGVGRGGSMDPKMPWHRQASVLARFGEGDVNLLLATSVCEEGMDIQPCNFIVRFDLYQRHISMIQSKGRARAPGSHYLLFCEKGNVAEKRKLVQISRFDEDMFSLFDRSVGEEEEEAADELDFFGAANERCTYYTEPSTGATITPHSALSLLQRYARSLPRSDAFSISQPQYTVNDYGVNEFGDRQFSCTVVLPSASRVRVVTGPLCVSARVAKREAAFTACKVLRNVGSLDEHLLPLRTLPPEEVVEEGSAEPIGSKKRQVEYEHEIADVFIPRSPCSEETTFHLAALHFGGERGEIVHDKQLYRPLFLLTRNALPTLPGMTMFLQGESLEVFASPLGSVILTAAQRKTLAAFQVQLWQSILNKRLRIVRGAIDEDGKRQELDLVYMLAIPKANININESCGQESFDWSAMERGVQKKERRLDWKDLSGLEDSVIVDQAKNGCRQSDAGFDTLMDYYLSFNDAFFHSFHVHKEQPLIELSKMPKTATHLTRTPRNDVTPNPKKLLSKLPRLGLPQTCLLHFLPASIFRTALMLPSLMTDLEQRCLVDEFNSKTFGGKLAHEHVRTALTSPSAGAGGLDYNRLELLGDSILKHLVSTFVFVSQERTTHEGIMHRLRLELVNNRYLFEAGKRHGVPSVLVSRPFTSRHFVPPNMHFADEKDKPPPSAAIIGDKTIADAVEALVGAAVETGFERSGLREAFSLALMAIKSLGVEIGTVTTLEDFSRLYGVPGEVRAAVSDLQIVEKILGYTFRHGALLREAFTHPSKLDEVSFERIEWVGDAVLDFHVVRYCWHRWSGDLGPGHLTELKGACVSNETLAALAVELDLDRFLVYDHPQLETNMRLYRERVVAAKEKELLEAEQEAREPRPYWLTLDPPKAVADIVESLFGAVYIDSGFDPVVPQQLFDRILAPFLAKWISPTKLKIDAIRVLLETAQAAQCDDVSHASSTLEARFDPRTGELVQRLTRCSVVAHNMVLGSVETANPKTAKRLASSEALQYLSQNPGFFPSVCDCPTRRSLAKELAAEELERRRQEGLISEPESDLSDVEMNREEQVLEREIGEQTMDNAGAQARSARSSDCPARTAPASTASSCSIASASSSLHLSSSALLLLLTGHRVPCRLLNLDPLRQATGLSWTPADMQDPQDRFLDDRLSANPFSPLTSGSTFFVSGRRPHVPNSPYGVSRKEAIPFSARQQYAAPLPSWIRDKPGKSSVPLPPALCRTSPAPYTPSPSHLTPPFRTPFGQSSTVVVHSGFWQLLAATGSRFLVPDQPVAAPPTVRSPVPMPTGGYQRSRQRKRVTADMVGRPRDFRHPVHASDAEQAHALLTRWHLDSQGKVGTLSWSQPIKDAVRSANRVPDRTGFTDTASLEKESRAQPLPKPSLATIEKAAAARIFFETKYHAILRQPQSRERSRAIFECELAKLNLPESERRRIRAVWLESQSRYLREVRDRVGPSSFVKLKTIGHGAFGVVSLVRERGKGQLYAMKQMRKVDMLRKGQEGHLRAERDLLASAAATTRWIVKLAYSFQDVDHLYLVMSYMPGGDLLTLLIERDTFPEKMARFYAAEMVLAIQETHQTLGAIHRDIKPDNWLFDAKGHLAISDFGLATDLRFDHDGLYFDQQRQELLHKHGIDLEDASRGRGVPSQPNFGSTGSDTPPSILTWRDQQRRKKAFSVVGTNNYMAPEVLRGAGYDVRADWWSLGVIIYEMLYGYPPFVSKNRQDTRHKIMNWSRYLRFPSSPEVSREGQDFIASLLCDAAERLGTPLPPNKPNSAMSSRRHPLLPQMGATTDPASMAEDGSEEIKRHAWFRGIDWSSLHLQTPPFQPKLAHETDTRYFDDDIPAEPLPAPEIAPGVPAPVTAHDALLRHPVEGPHLLEVRKQYAFKGWTFKKPSDPVYDPRNGWRGDIFGGPEPTRGRPNERVSGPGSSFIRSLSV</sequence>
<keyword evidence="14" id="KW-0943">RNA-mediated gene silencing</keyword>
<feature type="region of interest" description="Disordered" evidence="21">
    <location>
        <begin position="1989"/>
        <end position="2008"/>
    </location>
</feature>
<evidence type="ECO:0000313" key="28">
    <source>
        <dbReference type="EMBL" id="KAG0659014.1"/>
    </source>
</evidence>
<feature type="region of interest" description="Disordered" evidence="21">
    <location>
        <begin position="2279"/>
        <end position="2300"/>
    </location>
</feature>
<dbReference type="InterPro" id="IPR011009">
    <property type="entry name" value="Kinase-like_dom_sf"/>
</dbReference>
<evidence type="ECO:0000256" key="17">
    <source>
        <dbReference type="ARBA" id="ARBA00047899"/>
    </source>
</evidence>
<feature type="compositionally biased region" description="Basic residues" evidence="21">
    <location>
        <begin position="42"/>
        <end position="51"/>
    </location>
</feature>
<evidence type="ECO:0000256" key="18">
    <source>
        <dbReference type="ARBA" id="ARBA00048679"/>
    </source>
</evidence>
<dbReference type="InterPro" id="IPR036389">
    <property type="entry name" value="RNase_III_sf"/>
</dbReference>
<dbReference type="InterPro" id="IPR000719">
    <property type="entry name" value="Prot_kinase_dom"/>
</dbReference>
<dbReference type="PROSITE" id="PS51327">
    <property type="entry name" value="DICER_DSRBF"/>
    <property type="match status" value="1"/>
</dbReference>
<feature type="compositionally biased region" description="Low complexity" evidence="21">
    <location>
        <begin position="74"/>
        <end position="84"/>
    </location>
</feature>
<dbReference type="Gene3D" id="3.30.200.20">
    <property type="entry name" value="Phosphorylase Kinase, domain 1"/>
    <property type="match status" value="1"/>
</dbReference>
<evidence type="ECO:0000256" key="19">
    <source>
        <dbReference type="PROSITE-ProRule" id="PRU00657"/>
    </source>
</evidence>
<accession>A0A9P6W0S2</accession>
<dbReference type="Gene3D" id="3.40.50.300">
    <property type="entry name" value="P-loop containing nucleotide triphosphate hydrolases"/>
    <property type="match status" value="2"/>
</dbReference>
<feature type="compositionally biased region" description="Basic and acidic residues" evidence="21">
    <location>
        <begin position="168"/>
        <end position="182"/>
    </location>
</feature>
<feature type="domain" description="Protein kinase" evidence="22">
    <location>
        <begin position="2379"/>
        <end position="2702"/>
    </location>
</feature>
<dbReference type="InterPro" id="IPR059233">
    <property type="entry name" value="MobB_NdrA/B/Cbk1"/>
</dbReference>
<keyword evidence="19" id="KW-0694">RNA-binding</keyword>
<dbReference type="InterPro" id="IPR006935">
    <property type="entry name" value="Helicase/UvrB_N"/>
</dbReference>
<feature type="region of interest" description="Disordered" evidence="21">
    <location>
        <begin position="168"/>
        <end position="271"/>
    </location>
</feature>
<evidence type="ECO:0000259" key="26">
    <source>
        <dbReference type="PROSITE" id="PS51285"/>
    </source>
</evidence>
<keyword evidence="6" id="KW-0479">Metal-binding</keyword>
<evidence type="ECO:0000256" key="14">
    <source>
        <dbReference type="ARBA" id="ARBA00023158"/>
    </source>
</evidence>
<dbReference type="CDD" id="cd05573">
    <property type="entry name" value="STKc_ROCK_NDR_like"/>
    <property type="match status" value="1"/>
</dbReference>
<comment type="catalytic activity">
    <reaction evidence="18">
        <text>L-seryl-[protein] + ATP = O-phospho-L-seryl-[protein] + ADP + H(+)</text>
        <dbReference type="Rhea" id="RHEA:17989"/>
        <dbReference type="Rhea" id="RHEA-COMP:9863"/>
        <dbReference type="Rhea" id="RHEA-COMP:11604"/>
        <dbReference type="ChEBI" id="CHEBI:15378"/>
        <dbReference type="ChEBI" id="CHEBI:29999"/>
        <dbReference type="ChEBI" id="CHEBI:30616"/>
        <dbReference type="ChEBI" id="CHEBI:83421"/>
        <dbReference type="ChEBI" id="CHEBI:456216"/>
        <dbReference type="EC" id="2.7.11.1"/>
    </reaction>
</comment>
<feature type="region of interest" description="Disordered" evidence="21">
    <location>
        <begin position="2199"/>
        <end position="2222"/>
    </location>
</feature>
<keyword evidence="4" id="KW-0597">Phosphoprotein</keyword>
<dbReference type="SMART" id="SM00133">
    <property type="entry name" value="S_TK_X"/>
    <property type="match status" value="1"/>
</dbReference>
<dbReference type="InterPro" id="IPR038248">
    <property type="entry name" value="Dicer_dimer_sf"/>
</dbReference>
<evidence type="ECO:0000256" key="7">
    <source>
        <dbReference type="ARBA" id="ARBA00022737"/>
    </source>
</evidence>
<keyword evidence="9" id="KW-0418">Kinase</keyword>
<keyword evidence="29" id="KW-1185">Reference proteome</keyword>
<keyword evidence="11" id="KW-0347">Helicase</keyword>
<dbReference type="GO" id="GO:0046872">
    <property type="term" value="F:metal ion binding"/>
    <property type="evidence" value="ECO:0007669"/>
    <property type="project" value="UniProtKB-KW"/>
</dbReference>
<dbReference type="Proteomes" id="UP000777482">
    <property type="component" value="Unassembled WGS sequence"/>
</dbReference>
<feature type="compositionally biased region" description="Basic and acidic residues" evidence="21">
    <location>
        <begin position="805"/>
        <end position="827"/>
    </location>
</feature>
<evidence type="ECO:0000256" key="3">
    <source>
        <dbReference type="ARBA" id="ARBA00022527"/>
    </source>
</evidence>
<evidence type="ECO:0000256" key="1">
    <source>
        <dbReference type="ARBA" id="ARBA00001936"/>
    </source>
</evidence>
<feature type="domain" description="RNase III" evidence="23">
    <location>
        <begin position="1474"/>
        <end position="1608"/>
    </location>
</feature>
<feature type="binding site" evidence="20">
    <location>
        <position position="2408"/>
    </location>
    <ligand>
        <name>ATP</name>
        <dbReference type="ChEBI" id="CHEBI:30616"/>
    </ligand>
</feature>
<dbReference type="CDD" id="cd18034">
    <property type="entry name" value="DEXHc_dicer"/>
    <property type="match status" value="1"/>
</dbReference>
<evidence type="ECO:0000259" key="27">
    <source>
        <dbReference type="PROSITE" id="PS51327"/>
    </source>
</evidence>
<comment type="caution">
    <text evidence="28">The sequence shown here is derived from an EMBL/GenBank/DDBJ whole genome shotgun (WGS) entry which is preliminary data.</text>
</comment>
<evidence type="ECO:0000256" key="20">
    <source>
        <dbReference type="PROSITE-ProRule" id="PRU10141"/>
    </source>
</evidence>
<feature type="domain" description="Helicase C-terminal" evidence="25">
    <location>
        <begin position="870"/>
        <end position="1041"/>
    </location>
</feature>
<dbReference type="SMART" id="SM00487">
    <property type="entry name" value="DEXDc"/>
    <property type="match status" value="1"/>
</dbReference>